<feature type="domain" description="ABC transporter" evidence="3">
    <location>
        <begin position="3"/>
        <end position="211"/>
    </location>
</feature>
<dbReference type="Proteomes" id="UP000050816">
    <property type="component" value="Unassembled WGS sequence"/>
</dbReference>
<dbReference type="SMART" id="SM00382">
    <property type="entry name" value="AAA"/>
    <property type="match status" value="1"/>
</dbReference>
<evidence type="ECO:0000256" key="2">
    <source>
        <dbReference type="ARBA" id="ARBA00022840"/>
    </source>
</evidence>
<organism evidence="4 5">
    <name type="scientific">Limosilactobacillus ingluviei DSM 15946</name>
    <dbReference type="NCBI Taxonomy" id="1423760"/>
    <lineage>
        <taxon>Bacteria</taxon>
        <taxon>Bacillati</taxon>
        <taxon>Bacillota</taxon>
        <taxon>Bacilli</taxon>
        <taxon>Lactobacillales</taxon>
        <taxon>Lactobacillaceae</taxon>
        <taxon>Limosilactobacillus</taxon>
    </lineage>
</organism>
<dbReference type="SUPFAM" id="SSF52540">
    <property type="entry name" value="P-loop containing nucleoside triphosphate hydrolases"/>
    <property type="match status" value="1"/>
</dbReference>
<dbReference type="InterPro" id="IPR003439">
    <property type="entry name" value="ABC_transporter-like_ATP-bd"/>
</dbReference>
<evidence type="ECO:0000313" key="4">
    <source>
        <dbReference type="EMBL" id="KRL88373.1"/>
    </source>
</evidence>
<evidence type="ECO:0000313" key="5">
    <source>
        <dbReference type="Proteomes" id="UP000050816"/>
    </source>
</evidence>
<dbReference type="Pfam" id="PF00005">
    <property type="entry name" value="ABC_tran"/>
    <property type="match status" value="1"/>
</dbReference>
<dbReference type="GeneID" id="82934172"/>
<evidence type="ECO:0000256" key="1">
    <source>
        <dbReference type="ARBA" id="ARBA00022741"/>
    </source>
</evidence>
<dbReference type="PANTHER" id="PTHR43582">
    <property type="entry name" value="LINEARMYCIN RESISTANCE ATP-BINDING PROTEIN LNRL"/>
    <property type="match status" value="1"/>
</dbReference>
<sequence>MKVKIDNLSKQSILQNISATFEPGERIALIGVNGAGKTTLLNSLMGLTPVDAGNIELADIKIGTVFQGNLLDDELTVRQNLSCRLSNREMKGALRQISEFGIEPTMPYGQLSGGQKRIVNYFRATASQPQLLILDELTAGIDVQFQTQIWALIDTYCQENPQTILLFTTHRLEELAHANKILFLKHGTIGFYGEKQQFLAQQPNYKIVLAGHQVIHYTKTAKEAVSYLEKHDLLEAAFEIKAVTYQDLFTMMERGAD</sequence>
<dbReference type="EMBL" id="AZFK01000077">
    <property type="protein sequence ID" value="KRL88373.1"/>
    <property type="molecule type" value="Genomic_DNA"/>
</dbReference>
<dbReference type="AlphaFoldDB" id="A0A0R1UC30"/>
<proteinExistence type="predicted"/>
<keyword evidence="2 4" id="KW-0067">ATP-binding</keyword>
<gene>
    <name evidence="4" type="ORF">FC43_GL000313</name>
</gene>
<protein>
    <submittedName>
        <fullName evidence="4">ABC transporter ATP-binding protein</fullName>
    </submittedName>
</protein>
<accession>A0A0R1UC30</accession>
<dbReference type="PATRIC" id="fig|1423760.3.peg.330"/>
<dbReference type="RefSeq" id="WP_019206432.1">
    <property type="nucleotide sequence ID" value="NZ_AZFK01000077.1"/>
</dbReference>
<dbReference type="CDD" id="cd03230">
    <property type="entry name" value="ABC_DR_subfamily_A"/>
    <property type="match status" value="1"/>
</dbReference>
<dbReference type="GO" id="GO:0005524">
    <property type="term" value="F:ATP binding"/>
    <property type="evidence" value="ECO:0007669"/>
    <property type="project" value="UniProtKB-KW"/>
</dbReference>
<dbReference type="PANTHER" id="PTHR43582:SF2">
    <property type="entry name" value="LINEARMYCIN RESISTANCE ATP-BINDING PROTEIN LNRL"/>
    <property type="match status" value="1"/>
</dbReference>
<dbReference type="PROSITE" id="PS50893">
    <property type="entry name" value="ABC_TRANSPORTER_2"/>
    <property type="match status" value="1"/>
</dbReference>
<dbReference type="InterPro" id="IPR027417">
    <property type="entry name" value="P-loop_NTPase"/>
</dbReference>
<evidence type="ECO:0000259" key="3">
    <source>
        <dbReference type="PROSITE" id="PS50893"/>
    </source>
</evidence>
<keyword evidence="1" id="KW-0547">Nucleotide-binding</keyword>
<name>A0A0R1UC30_9LACO</name>
<reference evidence="4 5" key="1">
    <citation type="journal article" date="2015" name="Genome Announc.">
        <title>Expanding the biotechnology potential of lactobacilli through comparative genomics of 213 strains and associated genera.</title>
        <authorList>
            <person name="Sun Z."/>
            <person name="Harris H.M."/>
            <person name="McCann A."/>
            <person name="Guo C."/>
            <person name="Argimon S."/>
            <person name="Zhang W."/>
            <person name="Yang X."/>
            <person name="Jeffery I.B."/>
            <person name="Cooney J.C."/>
            <person name="Kagawa T.F."/>
            <person name="Liu W."/>
            <person name="Song Y."/>
            <person name="Salvetti E."/>
            <person name="Wrobel A."/>
            <person name="Rasinkangas P."/>
            <person name="Parkhill J."/>
            <person name="Rea M.C."/>
            <person name="O'Sullivan O."/>
            <person name="Ritari J."/>
            <person name="Douillard F.P."/>
            <person name="Paul Ross R."/>
            <person name="Yang R."/>
            <person name="Briner A.E."/>
            <person name="Felis G.E."/>
            <person name="de Vos W.M."/>
            <person name="Barrangou R."/>
            <person name="Klaenhammer T.R."/>
            <person name="Caufield P.W."/>
            <person name="Cui Y."/>
            <person name="Zhang H."/>
            <person name="O'Toole P.W."/>
        </authorList>
    </citation>
    <scope>NUCLEOTIDE SEQUENCE [LARGE SCALE GENOMIC DNA]</scope>
    <source>
        <strain evidence="4 5">DSM 15946</strain>
    </source>
</reference>
<dbReference type="InterPro" id="IPR003593">
    <property type="entry name" value="AAA+_ATPase"/>
</dbReference>
<dbReference type="GO" id="GO:0016887">
    <property type="term" value="F:ATP hydrolysis activity"/>
    <property type="evidence" value="ECO:0007669"/>
    <property type="project" value="InterPro"/>
</dbReference>
<dbReference type="Gene3D" id="3.40.50.300">
    <property type="entry name" value="P-loop containing nucleotide triphosphate hydrolases"/>
    <property type="match status" value="1"/>
</dbReference>
<comment type="caution">
    <text evidence="4">The sequence shown here is derived from an EMBL/GenBank/DDBJ whole genome shotgun (WGS) entry which is preliminary data.</text>
</comment>